<feature type="transmembrane region" description="Helical" evidence="4">
    <location>
        <begin position="174"/>
        <end position="194"/>
    </location>
</feature>
<feature type="region of interest" description="Disordered" evidence="3">
    <location>
        <begin position="140"/>
        <end position="164"/>
    </location>
</feature>
<gene>
    <name evidence="5" type="ORF">SAMN05421543_1324</name>
</gene>
<name>A0A1I7LAY8_9BACL</name>
<dbReference type="GO" id="GO:0009847">
    <property type="term" value="P:spore germination"/>
    <property type="evidence" value="ECO:0007669"/>
    <property type="project" value="InterPro"/>
</dbReference>
<dbReference type="GO" id="GO:0016020">
    <property type="term" value="C:membrane"/>
    <property type="evidence" value="ECO:0007669"/>
    <property type="project" value="InterPro"/>
</dbReference>
<reference evidence="6" key="1">
    <citation type="submission" date="2016-10" db="EMBL/GenBank/DDBJ databases">
        <authorList>
            <person name="Varghese N."/>
        </authorList>
    </citation>
    <scope>NUCLEOTIDE SEQUENCE [LARGE SCALE GENOMIC DNA]</scope>
    <source>
        <strain evidence="6">DSM 17980</strain>
    </source>
</reference>
<dbReference type="PANTHER" id="PTHR22550:SF5">
    <property type="entry name" value="LEUCINE ZIPPER PROTEIN 4"/>
    <property type="match status" value="1"/>
</dbReference>
<dbReference type="STRING" id="392015.SAMN05421543_1324"/>
<comment type="similarity">
    <text evidence="1">Belongs to the GerABKA family.</text>
</comment>
<dbReference type="Proteomes" id="UP000183508">
    <property type="component" value="Unassembled WGS sequence"/>
</dbReference>
<proteinExistence type="inferred from homology"/>
<feature type="transmembrane region" description="Helical" evidence="4">
    <location>
        <begin position="200"/>
        <end position="220"/>
    </location>
</feature>
<evidence type="ECO:0000256" key="2">
    <source>
        <dbReference type="ARBA" id="ARBA00023136"/>
    </source>
</evidence>
<evidence type="ECO:0000256" key="3">
    <source>
        <dbReference type="SAM" id="MobiDB-lite"/>
    </source>
</evidence>
<dbReference type="InterPro" id="IPR004995">
    <property type="entry name" value="Spore_Ger"/>
</dbReference>
<keyword evidence="4" id="KW-0812">Transmembrane</keyword>
<accession>A0A1I7LAY8</accession>
<dbReference type="EMBL" id="FPBV01000032">
    <property type="protein sequence ID" value="SFV06893.1"/>
    <property type="molecule type" value="Genomic_DNA"/>
</dbReference>
<evidence type="ECO:0000313" key="6">
    <source>
        <dbReference type="Proteomes" id="UP000183508"/>
    </source>
</evidence>
<evidence type="ECO:0000256" key="4">
    <source>
        <dbReference type="SAM" id="Phobius"/>
    </source>
</evidence>
<feature type="compositionally biased region" description="Gly residues" evidence="3">
    <location>
        <begin position="150"/>
        <end position="159"/>
    </location>
</feature>
<keyword evidence="2 4" id="KW-0472">Membrane</keyword>
<evidence type="ECO:0000313" key="5">
    <source>
        <dbReference type="EMBL" id="SFV06893.1"/>
    </source>
</evidence>
<dbReference type="InterPro" id="IPR050768">
    <property type="entry name" value="UPF0353/GerABKA_families"/>
</dbReference>
<organism evidence="5 6">
    <name type="scientific">Alicyclobacillus macrosporangiidus</name>
    <dbReference type="NCBI Taxonomy" id="392015"/>
    <lineage>
        <taxon>Bacteria</taxon>
        <taxon>Bacillati</taxon>
        <taxon>Bacillota</taxon>
        <taxon>Bacilli</taxon>
        <taxon>Bacillales</taxon>
        <taxon>Alicyclobacillaceae</taxon>
        <taxon>Alicyclobacillus</taxon>
    </lineage>
</organism>
<sequence>MNPCPDLKRQVVEARGREAVIVWQDGLVDEQRLQVGITALSGSLPPARRGTRVPQRETPGVDARSLASWQDVIRALCDGYAVCFFDGRSQAYAWDVAKRPRRGVEKAENEPTMQGSQEAFLENLGNNLALLRKRLRTASAQGGDVRGRRTGTGAGGFGSAAGARRADGTRLPRLVGQSMSIVGTLIIGDAAVRAGLVSPGMVIVVAATGVASFTLPALGWSR</sequence>
<keyword evidence="6" id="KW-1185">Reference proteome</keyword>
<protein>
    <submittedName>
        <fullName evidence="5">GerA spore germination protein</fullName>
    </submittedName>
</protein>
<keyword evidence="4" id="KW-1133">Transmembrane helix</keyword>
<dbReference type="AlphaFoldDB" id="A0A1I7LAY8"/>
<dbReference type="Pfam" id="PF03323">
    <property type="entry name" value="GerA"/>
    <property type="match status" value="2"/>
</dbReference>
<evidence type="ECO:0000256" key="1">
    <source>
        <dbReference type="ARBA" id="ARBA00005278"/>
    </source>
</evidence>
<dbReference type="PANTHER" id="PTHR22550">
    <property type="entry name" value="SPORE GERMINATION PROTEIN"/>
    <property type="match status" value="1"/>
</dbReference>